<dbReference type="RefSeq" id="WP_371435757.1">
    <property type="nucleotide sequence ID" value="NZ_JBHSRS010000013.1"/>
</dbReference>
<feature type="domain" description="HTH merR-type" evidence="2">
    <location>
        <begin position="1"/>
        <end position="69"/>
    </location>
</feature>
<dbReference type="PROSITE" id="PS50937">
    <property type="entry name" value="HTH_MERR_2"/>
    <property type="match status" value="1"/>
</dbReference>
<dbReference type="PRINTS" id="PR00040">
    <property type="entry name" value="HTHMERR"/>
</dbReference>
<keyword evidence="4" id="KW-1185">Reference proteome</keyword>
<evidence type="ECO:0000259" key="2">
    <source>
        <dbReference type="PROSITE" id="PS50937"/>
    </source>
</evidence>
<proteinExistence type="predicted"/>
<reference evidence="4" key="1">
    <citation type="journal article" date="2019" name="Int. J. Syst. Evol. Microbiol.">
        <title>The Global Catalogue of Microorganisms (GCM) 10K type strain sequencing project: providing services to taxonomists for standard genome sequencing and annotation.</title>
        <authorList>
            <consortium name="The Broad Institute Genomics Platform"/>
            <consortium name="The Broad Institute Genome Sequencing Center for Infectious Disease"/>
            <person name="Wu L."/>
            <person name="Ma J."/>
        </authorList>
    </citation>
    <scope>NUCLEOTIDE SEQUENCE [LARGE SCALE GENOMIC DNA]</scope>
    <source>
        <strain evidence="4">CCUG 39402</strain>
    </source>
</reference>
<keyword evidence="1" id="KW-0238">DNA-binding</keyword>
<dbReference type="Proteomes" id="UP001596270">
    <property type="component" value="Unassembled WGS sequence"/>
</dbReference>
<dbReference type="PANTHER" id="PTHR30204:SF92">
    <property type="entry name" value="HTH-TYPE TRANSCRIPTIONAL REGULATOR ZNTR"/>
    <property type="match status" value="1"/>
</dbReference>
<dbReference type="InterPro" id="IPR009061">
    <property type="entry name" value="DNA-bd_dom_put_sf"/>
</dbReference>
<dbReference type="InterPro" id="IPR011791">
    <property type="entry name" value="CadR-PbrR"/>
</dbReference>
<dbReference type="InterPro" id="IPR000551">
    <property type="entry name" value="MerR-type_HTH_dom"/>
</dbReference>
<dbReference type="Pfam" id="PF13411">
    <property type="entry name" value="MerR_1"/>
    <property type="match status" value="1"/>
</dbReference>
<evidence type="ECO:0000256" key="1">
    <source>
        <dbReference type="ARBA" id="ARBA00023125"/>
    </source>
</evidence>
<organism evidence="3 4">
    <name type="scientific">Polaromonas aquatica</name>
    <dbReference type="NCBI Taxonomy" id="332657"/>
    <lineage>
        <taxon>Bacteria</taxon>
        <taxon>Pseudomonadati</taxon>
        <taxon>Pseudomonadota</taxon>
        <taxon>Betaproteobacteria</taxon>
        <taxon>Burkholderiales</taxon>
        <taxon>Comamonadaceae</taxon>
        <taxon>Polaromonas</taxon>
    </lineage>
</organism>
<accession>A0ABW1TTB9</accession>
<dbReference type="Gene3D" id="1.10.1660.10">
    <property type="match status" value="1"/>
</dbReference>
<evidence type="ECO:0000313" key="4">
    <source>
        <dbReference type="Proteomes" id="UP001596270"/>
    </source>
</evidence>
<dbReference type="SMART" id="SM00422">
    <property type="entry name" value="HTH_MERR"/>
    <property type="match status" value="1"/>
</dbReference>
<evidence type="ECO:0000313" key="3">
    <source>
        <dbReference type="EMBL" id="MFC6280794.1"/>
    </source>
</evidence>
<gene>
    <name evidence="3" type="primary">cadR</name>
    <name evidence="3" type="ORF">ACFQND_06055</name>
</gene>
<dbReference type="PANTHER" id="PTHR30204">
    <property type="entry name" value="REDOX-CYCLING DRUG-SENSING TRANSCRIPTIONAL ACTIVATOR SOXR"/>
    <property type="match status" value="1"/>
</dbReference>
<sequence length="168" mass="19339">MKIGELAKLTQTQAETIRFYEREGLLNEPPRSEANYRLYGREHLARLGFIRNCRSLDMTLTEIRTLLQFKDAPEENCAQVNALLYEHIGHVATRIKELKILQKDLKALREQCTSDRIASDCGILSRLDEAAKLFPQQDIIRDHLDHVPGIYQTVGSTVVANPKMRKRH</sequence>
<protein>
    <submittedName>
        <fullName evidence="3">Cd(II)/Pb(II)-responsive transcriptional regulator</fullName>
    </submittedName>
</protein>
<dbReference type="NCBIfam" id="TIGR02047">
    <property type="entry name" value="CadR-PbrR"/>
    <property type="match status" value="1"/>
</dbReference>
<dbReference type="EMBL" id="JBHSRS010000013">
    <property type="protein sequence ID" value="MFC6280794.1"/>
    <property type="molecule type" value="Genomic_DNA"/>
</dbReference>
<dbReference type="CDD" id="cd04784">
    <property type="entry name" value="HTH_CadR-PbrR"/>
    <property type="match status" value="1"/>
</dbReference>
<dbReference type="InterPro" id="IPR047057">
    <property type="entry name" value="MerR_fam"/>
</dbReference>
<comment type="caution">
    <text evidence="3">The sequence shown here is derived from an EMBL/GenBank/DDBJ whole genome shotgun (WGS) entry which is preliminary data.</text>
</comment>
<dbReference type="SUPFAM" id="SSF46955">
    <property type="entry name" value="Putative DNA-binding domain"/>
    <property type="match status" value="1"/>
</dbReference>
<name>A0ABW1TTB9_9BURK</name>